<keyword evidence="2" id="KW-1185">Reference proteome</keyword>
<dbReference type="Proteomes" id="UP000054516">
    <property type="component" value="Unassembled WGS sequence"/>
</dbReference>
<accession>A0A1S8A9N1</accession>
<protein>
    <submittedName>
        <fullName evidence="1">Uncharacterized protein</fullName>
    </submittedName>
</protein>
<evidence type="ECO:0000313" key="2">
    <source>
        <dbReference type="Proteomes" id="UP000054516"/>
    </source>
</evidence>
<reference evidence="1" key="1">
    <citation type="submission" date="2016-03" db="EMBL/GenBank/DDBJ databases">
        <title>Draft genome sequence of Rosellinia necatrix.</title>
        <authorList>
            <person name="Kanematsu S."/>
        </authorList>
    </citation>
    <scope>NUCLEOTIDE SEQUENCE [LARGE SCALE GENOMIC DNA]</scope>
    <source>
        <strain evidence="1">W97</strain>
    </source>
</reference>
<organism evidence="1">
    <name type="scientific">Rosellinia necatrix</name>
    <name type="common">White root-rot fungus</name>
    <dbReference type="NCBI Taxonomy" id="77044"/>
    <lineage>
        <taxon>Eukaryota</taxon>
        <taxon>Fungi</taxon>
        <taxon>Dikarya</taxon>
        <taxon>Ascomycota</taxon>
        <taxon>Pezizomycotina</taxon>
        <taxon>Sordariomycetes</taxon>
        <taxon>Xylariomycetidae</taxon>
        <taxon>Xylariales</taxon>
        <taxon>Xylariaceae</taxon>
        <taxon>Rosellinia</taxon>
    </lineage>
</organism>
<proteinExistence type="predicted"/>
<evidence type="ECO:0000313" key="1">
    <source>
        <dbReference type="EMBL" id="GAW26836.1"/>
    </source>
</evidence>
<dbReference type="EMBL" id="DF977496">
    <property type="protein sequence ID" value="GAW26836.1"/>
    <property type="molecule type" value="Genomic_DNA"/>
</dbReference>
<gene>
    <name evidence="1" type="ORF">SAMD00023353_5100990</name>
</gene>
<dbReference type="AlphaFoldDB" id="A0A1S8A9N1"/>
<sequence>MDTPYFRQFGEWFQALNTKDPQDLIETFALVGDAERRAVYIKGGKIEQVALYAPGVKREVQDLWDPRPRPGCHKLF</sequence>
<name>A0A1S8A9N1_ROSNE</name>